<name>A0A5Q2N230_9FIRM</name>
<evidence type="ECO:0000256" key="3">
    <source>
        <dbReference type="ARBA" id="ARBA00022691"/>
    </source>
</evidence>
<evidence type="ECO:0000256" key="6">
    <source>
        <dbReference type="RuleBase" id="RU000416"/>
    </source>
</evidence>
<dbReference type="InterPro" id="IPR018117">
    <property type="entry name" value="C5_DNA_meth_AS"/>
</dbReference>
<evidence type="ECO:0000256" key="5">
    <source>
        <dbReference type="PROSITE-ProRule" id="PRU01016"/>
    </source>
</evidence>
<evidence type="ECO:0000256" key="8">
    <source>
        <dbReference type="SAM" id="MobiDB-lite"/>
    </source>
</evidence>
<dbReference type="GO" id="GO:0003886">
    <property type="term" value="F:DNA (cytosine-5-)-methyltransferase activity"/>
    <property type="evidence" value="ECO:0007669"/>
    <property type="project" value="UniProtKB-EC"/>
</dbReference>
<dbReference type="OrthoDB" id="9813719at2"/>
<dbReference type="PANTHER" id="PTHR46098:SF1">
    <property type="entry name" value="TRNA (CYTOSINE(38)-C(5))-METHYLTRANSFERASE"/>
    <property type="match status" value="1"/>
</dbReference>
<protein>
    <recommendedName>
        <fullName evidence="7">Cytosine-specific methyltransferase</fullName>
        <ecNumber evidence="7">2.1.1.37</ecNumber>
    </recommendedName>
</protein>
<evidence type="ECO:0000256" key="1">
    <source>
        <dbReference type="ARBA" id="ARBA00022603"/>
    </source>
</evidence>
<keyword evidence="10" id="KW-1185">Reference proteome</keyword>
<gene>
    <name evidence="9" type="ORF">FTV88_1576</name>
</gene>
<evidence type="ECO:0000313" key="10">
    <source>
        <dbReference type="Proteomes" id="UP000366051"/>
    </source>
</evidence>
<accession>A0A5Q2N230</accession>
<dbReference type="InterPro" id="IPR029063">
    <property type="entry name" value="SAM-dependent_MTases_sf"/>
</dbReference>
<reference evidence="10" key="1">
    <citation type="submission" date="2019-11" db="EMBL/GenBank/DDBJ databases">
        <title>Genome sequence of Heliorestis convoluta strain HH, an alkaliphilic and minimalistic phototrophic bacterium from a soda lake in Egypt.</title>
        <authorList>
            <person name="Dewey E.D."/>
            <person name="Stokes L.M."/>
            <person name="Burchell B.M."/>
            <person name="Shaffer K.N."/>
            <person name="Huntington A.M."/>
            <person name="Baker J.M."/>
            <person name="Nadendla S."/>
            <person name="Giglio M.G."/>
            <person name="Touchman J.W."/>
            <person name="Blankenship R.E."/>
            <person name="Madigan M.T."/>
            <person name="Sattley W.M."/>
        </authorList>
    </citation>
    <scope>NUCLEOTIDE SEQUENCE [LARGE SCALE GENOMIC DNA]</scope>
    <source>
        <strain evidence="10">HH</strain>
    </source>
</reference>
<dbReference type="KEGG" id="hcv:FTV88_1576"/>
<keyword evidence="4" id="KW-0680">Restriction system</keyword>
<comment type="catalytic activity">
    <reaction evidence="7">
        <text>a 2'-deoxycytidine in DNA + S-adenosyl-L-methionine = a 5-methyl-2'-deoxycytidine in DNA + S-adenosyl-L-homocysteine + H(+)</text>
        <dbReference type="Rhea" id="RHEA:13681"/>
        <dbReference type="Rhea" id="RHEA-COMP:11369"/>
        <dbReference type="Rhea" id="RHEA-COMP:11370"/>
        <dbReference type="ChEBI" id="CHEBI:15378"/>
        <dbReference type="ChEBI" id="CHEBI:57856"/>
        <dbReference type="ChEBI" id="CHEBI:59789"/>
        <dbReference type="ChEBI" id="CHEBI:85452"/>
        <dbReference type="ChEBI" id="CHEBI:85454"/>
        <dbReference type="EC" id="2.1.1.37"/>
    </reaction>
</comment>
<dbReference type="NCBIfam" id="TIGR00675">
    <property type="entry name" value="dcm"/>
    <property type="match status" value="1"/>
</dbReference>
<dbReference type="EMBL" id="CP045875">
    <property type="protein sequence ID" value="QGG47676.1"/>
    <property type="molecule type" value="Genomic_DNA"/>
</dbReference>
<organism evidence="9 10">
    <name type="scientific">Heliorestis convoluta</name>
    <dbReference type="NCBI Taxonomy" id="356322"/>
    <lineage>
        <taxon>Bacteria</taxon>
        <taxon>Bacillati</taxon>
        <taxon>Bacillota</taxon>
        <taxon>Clostridia</taxon>
        <taxon>Eubacteriales</taxon>
        <taxon>Heliobacteriaceae</taxon>
        <taxon>Heliorestis</taxon>
    </lineage>
</organism>
<proteinExistence type="inferred from homology"/>
<evidence type="ECO:0000256" key="2">
    <source>
        <dbReference type="ARBA" id="ARBA00022679"/>
    </source>
</evidence>
<evidence type="ECO:0000256" key="7">
    <source>
        <dbReference type="RuleBase" id="RU000417"/>
    </source>
</evidence>
<dbReference type="SUPFAM" id="SSF53335">
    <property type="entry name" value="S-adenosyl-L-methionine-dependent methyltransferases"/>
    <property type="match status" value="1"/>
</dbReference>
<dbReference type="AlphaFoldDB" id="A0A5Q2N230"/>
<keyword evidence="3 5" id="KW-0949">S-adenosyl-L-methionine</keyword>
<keyword evidence="1 5" id="KW-0489">Methyltransferase</keyword>
<comment type="similarity">
    <text evidence="5 6">Belongs to the class I-like SAM-binding methyltransferase superfamily. C5-methyltransferase family.</text>
</comment>
<dbReference type="REBASE" id="361867">
    <property type="entry name" value="M.HcoHHORF1576P"/>
</dbReference>
<dbReference type="PRINTS" id="PR00105">
    <property type="entry name" value="C5METTRFRASE"/>
</dbReference>
<dbReference type="PROSITE" id="PS51679">
    <property type="entry name" value="SAM_MT_C5"/>
    <property type="match status" value="1"/>
</dbReference>
<dbReference type="InterPro" id="IPR050750">
    <property type="entry name" value="C5-MTase"/>
</dbReference>
<dbReference type="Pfam" id="PF00145">
    <property type="entry name" value="DNA_methylase"/>
    <property type="match status" value="1"/>
</dbReference>
<sequence>MKMGSLFDGIGGFPLAGQKVGIACLWASEIEPFPIKVTQKHFPRMIHLGDIVNIDGAKIEPVDLITFGSPCQDLSVAGKREGLKGERSSLFLEAIRIIKEMRKATKGEFPRYVLWENVPGAYSSNKGEDFRRVIEEISQSKIPLPASGKWARAGMVRVGECEIAWRTLDAQYWGVPQRRKRIFLIADFRGTSATKILFESEGMSRDSLQIREKREAVTTSVGKSSKKTNIILFEPRSQDRIPRIHEKEICPTLNKSQGEQRQTRVVQVIPINDKATRYKGGGYTRNSDGSGNGLGIGKEGDPFPTLTAGDRHAVAQFINYIRIQRSDSYEESTIASTIASRDYKSPTDLISLNLAVRRLTPLECERLQGFPDGWTDCGSDTARYKALGNSIAIPCVEWILEKMVKTARLPREKCA</sequence>
<keyword evidence="2 5" id="KW-0808">Transferase</keyword>
<dbReference type="InterPro" id="IPR001525">
    <property type="entry name" value="C5_MeTfrase"/>
</dbReference>
<dbReference type="Gene3D" id="3.90.120.10">
    <property type="entry name" value="DNA Methylase, subunit A, domain 2"/>
    <property type="match status" value="1"/>
</dbReference>
<evidence type="ECO:0000313" key="9">
    <source>
        <dbReference type="EMBL" id="QGG47676.1"/>
    </source>
</evidence>
<dbReference type="PANTHER" id="PTHR46098">
    <property type="entry name" value="TRNA (CYTOSINE(38)-C(5))-METHYLTRANSFERASE"/>
    <property type="match status" value="1"/>
</dbReference>
<evidence type="ECO:0000256" key="4">
    <source>
        <dbReference type="ARBA" id="ARBA00022747"/>
    </source>
</evidence>
<dbReference type="Gene3D" id="3.40.50.150">
    <property type="entry name" value="Vaccinia Virus protein VP39"/>
    <property type="match status" value="1"/>
</dbReference>
<feature type="region of interest" description="Disordered" evidence="8">
    <location>
        <begin position="277"/>
        <end position="302"/>
    </location>
</feature>
<dbReference type="EC" id="2.1.1.37" evidence="7"/>
<dbReference type="GO" id="GO:0009307">
    <property type="term" value="P:DNA restriction-modification system"/>
    <property type="evidence" value="ECO:0007669"/>
    <property type="project" value="UniProtKB-KW"/>
</dbReference>
<dbReference type="RefSeq" id="WP_153725008.1">
    <property type="nucleotide sequence ID" value="NZ_CP045875.1"/>
</dbReference>
<dbReference type="GO" id="GO:0032259">
    <property type="term" value="P:methylation"/>
    <property type="evidence" value="ECO:0007669"/>
    <property type="project" value="UniProtKB-KW"/>
</dbReference>
<feature type="active site" evidence="5">
    <location>
        <position position="71"/>
    </location>
</feature>
<dbReference type="PROSITE" id="PS00094">
    <property type="entry name" value="C5_MTASE_1"/>
    <property type="match status" value="1"/>
</dbReference>
<dbReference type="Proteomes" id="UP000366051">
    <property type="component" value="Chromosome"/>
</dbReference>